<keyword evidence="1" id="KW-0472">Membrane</keyword>
<reference evidence="2 3" key="1">
    <citation type="submission" date="2016-02" db="EMBL/GenBank/DDBJ databases">
        <title>Complete genome of Sinomonas atrocyanea KCTC 3377.</title>
        <authorList>
            <person name="Kim K.M."/>
        </authorList>
    </citation>
    <scope>NUCLEOTIDE SEQUENCE [LARGE SCALE GENOMIC DNA]</scope>
    <source>
        <strain evidence="2 3">KCTC 3377</strain>
    </source>
</reference>
<dbReference type="KEGG" id="satk:SA2016_3329"/>
<gene>
    <name evidence="2" type="ORF">SA2016_3329</name>
</gene>
<sequence length="156" mass="16645">MERAERRRTGREGAVPSIIVIGVLLYAANVWPGWWSVPFVTPEGSEVIGAVNAAWIAGLVANAVYLVAGTPALRAVGEIVVLIFGIVATVRVWEVFPFVFPGGPPDWAVVVRVLLVVGIVGALVGILAQLVAFVRALMHLGRRPGPGRQSGPRWHV</sequence>
<dbReference type="Proteomes" id="UP000070134">
    <property type="component" value="Chromosome"/>
</dbReference>
<evidence type="ECO:0000313" key="3">
    <source>
        <dbReference type="Proteomes" id="UP000070134"/>
    </source>
</evidence>
<dbReference type="RefSeq" id="WP_066500181.1">
    <property type="nucleotide sequence ID" value="NZ_BJMO01000050.1"/>
</dbReference>
<evidence type="ECO:0000313" key="2">
    <source>
        <dbReference type="EMBL" id="AMM33992.1"/>
    </source>
</evidence>
<dbReference type="AlphaFoldDB" id="A0A127A8J6"/>
<protein>
    <submittedName>
        <fullName evidence="2">Uncharacterized protein</fullName>
    </submittedName>
</protein>
<keyword evidence="1" id="KW-1133">Transmembrane helix</keyword>
<keyword evidence="1" id="KW-0812">Transmembrane</keyword>
<accession>A0A127A8J6</accession>
<feature type="transmembrane region" description="Helical" evidence="1">
    <location>
        <begin position="113"/>
        <end position="134"/>
    </location>
</feature>
<feature type="transmembrane region" description="Helical" evidence="1">
    <location>
        <begin position="47"/>
        <end position="68"/>
    </location>
</feature>
<feature type="transmembrane region" description="Helical" evidence="1">
    <location>
        <begin position="75"/>
        <end position="93"/>
    </location>
</feature>
<organism evidence="2 3">
    <name type="scientific">Sinomonas atrocyanea</name>
    <dbReference type="NCBI Taxonomy" id="37927"/>
    <lineage>
        <taxon>Bacteria</taxon>
        <taxon>Bacillati</taxon>
        <taxon>Actinomycetota</taxon>
        <taxon>Actinomycetes</taxon>
        <taxon>Micrococcales</taxon>
        <taxon>Micrococcaceae</taxon>
        <taxon>Sinomonas</taxon>
    </lineage>
</organism>
<dbReference type="OrthoDB" id="3789019at2"/>
<dbReference type="EMBL" id="CP014518">
    <property type="protein sequence ID" value="AMM33992.1"/>
    <property type="molecule type" value="Genomic_DNA"/>
</dbReference>
<proteinExistence type="predicted"/>
<keyword evidence="3" id="KW-1185">Reference proteome</keyword>
<name>A0A127A8J6_9MICC</name>
<evidence type="ECO:0000256" key="1">
    <source>
        <dbReference type="SAM" id="Phobius"/>
    </source>
</evidence>
<feature type="transmembrane region" description="Helical" evidence="1">
    <location>
        <begin position="12"/>
        <end position="35"/>
    </location>
</feature>